<organism evidence="8 9">
    <name type="scientific">Platanthera guangdongensis</name>
    <dbReference type="NCBI Taxonomy" id="2320717"/>
    <lineage>
        <taxon>Eukaryota</taxon>
        <taxon>Viridiplantae</taxon>
        <taxon>Streptophyta</taxon>
        <taxon>Embryophyta</taxon>
        <taxon>Tracheophyta</taxon>
        <taxon>Spermatophyta</taxon>
        <taxon>Magnoliopsida</taxon>
        <taxon>Liliopsida</taxon>
        <taxon>Asparagales</taxon>
        <taxon>Orchidaceae</taxon>
        <taxon>Orchidoideae</taxon>
        <taxon>Orchideae</taxon>
        <taxon>Orchidinae</taxon>
        <taxon>Platanthera</taxon>
    </lineage>
</organism>
<dbReference type="Pfam" id="PF00892">
    <property type="entry name" value="EamA"/>
    <property type="match status" value="1"/>
</dbReference>
<comment type="subcellular location">
    <subcellularLocation>
        <location evidence="1 6">Membrane</location>
        <topology evidence="1 6">Multi-pass membrane protein</topology>
    </subcellularLocation>
</comment>
<feature type="domain" description="EamA" evidence="7">
    <location>
        <begin position="22"/>
        <end position="91"/>
    </location>
</feature>
<evidence type="ECO:0000256" key="2">
    <source>
        <dbReference type="ARBA" id="ARBA00007635"/>
    </source>
</evidence>
<proteinExistence type="inferred from homology"/>
<evidence type="ECO:0000313" key="8">
    <source>
        <dbReference type="EMBL" id="KAK8970955.1"/>
    </source>
</evidence>
<comment type="similarity">
    <text evidence="2 6">Belongs to the drug/metabolite transporter (DMT) superfamily. Plant drug/metabolite exporter (P-DME) (TC 2.A.7.4) family.</text>
</comment>
<dbReference type="InterPro" id="IPR000620">
    <property type="entry name" value="EamA_dom"/>
</dbReference>
<evidence type="ECO:0000256" key="1">
    <source>
        <dbReference type="ARBA" id="ARBA00004141"/>
    </source>
</evidence>
<comment type="caution">
    <text evidence="8">The sequence shown here is derived from an EMBL/GenBank/DDBJ whole genome shotgun (WGS) entry which is preliminary data.</text>
</comment>
<dbReference type="Proteomes" id="UP001412067">
    <property type="component" value="Unassembled WGS sequence"/>
</dbReference>
<keyword evidence="3 6" id="KW-0812">Transmembrane</keyword>
<dbReference type="EMBL" id="JBBWWR010000001">
    <property type="protein sequence ID" value="KAK8970955.1"/>
    <property type="molecule type" value="Genomic_DNA"/>
</dbReference>
<dbReference type="PANTHER" id="PTHR31218">
    <property type="entry name" value="WAT1-RELATED PROTEIN"/>
    <property type="match status" value="1"/>
</dbReference>
<evidence type="ECO:0000256" key="6">
    <source>
        <dbReference type="RuleBase" id="RU363077"/>
    </source>
</evidence>
<dbReference type="InterPro" id="IPR030184">
    <property type="entry name" value="WAT1-related"/>
</dbReference>
<comment type="caution">
    <text evidence="6">Lacks conserved residue(s) required for the propagation of feature annotation.</text>
</comment>
<reference evidence="8 9" key="1">
    <citation type="journal article" date="2022" name="Nat. Plants">
        <title>Genomes of leafy and leafless Platanthera orchids illuminate the evolution of mycoheterotrophy.</title>
        <authorList>
            <person name="Li M.H."/>
            <person name="Liu K.W."/>
            <person name="Li Z."/>
            <person name="Lu H.C."/>
            <person name="Ye Q.L."/>
            <person name="Zhang D."/>
            <person name="Wang J.Y."/>
            <person name="Li Y.F."/>
            <person name="Zhong Z.M."/>
            <person name="Liu X."/>
            <person name="Yu X."/>
            <person name="Liu D.K."/>
            <person name="Tu X.D."/>
            <person name="Liu B."/>
            <person name="Hao Y."/>
            <person name="Liao X.Y."/>
            <person name="Jiang Y.T."/>
            <person name="Sun W.H."/>
            <person name="Chen J."/>
            <person name="Chen Y.Q."/>
            <person name="Ai Y."/>
            <person name="Zhai J.W."/>
            <person name="Wu S.S."/>
            <person name="Zhou Z."/>
            <person name="Hsiao Y.Y."/>
            <person name="Wu W.L."/>
            <person name="Chen Y.Y."/>
            <person name="Lin Y.F."/>
            <person name="Hsu J.L."/>
            <person name="Li C.Y."/>
            <person name="Wang Z.W."/>
            <person name="Zhao X."/>
            <person name="Zhong W.Y."/>
            <person name="Ma X.K."/>
            <person name="Ma L."/>
            <person name="Huang J."/>
            <person name="Chen G.Z."/>
            <person name="Huang M.Z."/>
            <person name="Huang L."/>
            <person name="Peng D.H."/>
            <person name="Luo Y.B."/>
            <person name="Zou S.Q."/>
            <person name="Chen S.P."/>
            <person name="Lan S."/>
            <person name="Tsai W.C."/>
            <person name="Van de Peer Y."/>
            <person name="Liu Z.J."/>
        </authorList>
    </citation>
    <scope>NUCLEOTIDE SEQUENCE [LARGE SCALE GENOMIC DNA]</scope>
    <source>
        <strain evidence="8">Lor288</strain>
    </source>
</reference>
<evidence type="ECO:0000256" key="3">
    <source>
        <dbReference type="ARBA" id="ARBA00022692"/>
    </source>
</evidence>
<feature type="transmembrane region" description="Helical" evidence="6">
    <location>
        <begin position="48"/>
        <end position="68"/>
    </location>
</feature>
<evidence type="ECO:0000256" key="5">
    <source>
        <dbReference type="ARBA" id="ARBA00023136"/>
    </source>
</evidence>
<keyword evidence="5 6" id="KW-0472">Membrane</keyword>
<evidence type="ECO:0000259" key="7">
    <source>
        <dbReference type="Pfam" id="PF00892"/>
    </source>
</evidence>
<feature type="transmembrane region" description="Helical" evidence="6">
    <location>
        <begin position="18"/>
        <end position="36"/>
    </location>
</feature>
<protein>
    <recommendedName>
        <fullName evidence="6">WAT1-related protein</fullName>
    </recommendedName>
</protein>
<accession>A0ABR2N485</accession>
<gene>
    <name evidence="8" type="ORF">KSP40_PGU016055</name>
</gene>
<evidence type="ECO:0000256" key="4">
    <source>
        <dbReference type="ARBA" id="ARBA00022989"/>
    </source>
</evidence>
<keyword evidence="9" id="KW-1185">Reference proteome</keyword>
<keyword evidence="4 6" id="KW-1133">Transmembrane helix</keyword>
<evidence type="ECO:0000313" key="9">
    <source>
        <dbReference type="Proteomes" id="UP001412067"/>
    </source>
</evidence>
<sequence>MGEGGGCCRSWWVLEGPAMGTMVMVQIAVAGVNIFYKLAINDGMDMKILVAYRYLFATVSLCPFAFFFERKNRPRLTCKILMQAFFCGLFG</sequence>
<name>A0ABR2N485_9ASPA</name>